<dbReference type="InterPro" id="IPR016072">
    <property type="entry name" value="Skp1_comp_dimer"/>
</dbReference>
<accession>A0AAW0LVN4</accession>
<comment type="pathway">
    <text evidence="1">Protein modification; protein ubiquitination.</text>
</comment>
<dbReference type="Proteomes" id="UP000237347">
    <property type="component" value="Unassembled WGS sequence"/>
</dbReference>
<evidence type="ECO:0000313" key="5">
    <source>
        <dbReference type="Proteomes" id="UP000237347"/>
    </source>
</evidence>
<reference evidence="4 5" key="1">
    <citation type="journal article" date="2018" name="Sci. Data">
        <title>The draft genome sequence of cork oak.</title>
        <authorList>
            <person name="Ramos A.M."/>
            <person name="Usie A."/>
            <person name="Barbosa P."/>
            <person name="Barros P.M."/>
            <person name="Capote T."/>
            <person name="Chaves I."/>
            <person name="Simoes F."/>
            <person name="Abreu I."/>
            <person name="Carrasquinho I."/>
            <person name="Faro C."/>
            <person name="Guimaraes J.B."/>
            <person name="Mendonca D."/>
            <person name="Nobrega F."/>
            <person name="Rodrigues L."/>
            <person name="Saibo N.J.M."/>
            <person name="Varela M.C."/>
            <person name="Egas C."/>
            <person name="Matos J."/>
            <person name="Miguel C.M."/>
            <person name="Oliveira M.M."/>
            <person name="Ricardo C.P."/>
            <person name="Goncalves S."/>
        </authorList>
    </citation>
    <scope>NUCLEOTIDE SEQUENCE [LARGE SCALE GENOMIC DNA]</scope>
    <source>
        <strain evidence="5">cv. HL8</strain>
    </source>
</reference>
<comment type="caution">
    <text evidence="4">The sequence shown here is derived from an EMBL/GenBank/DDBJ whole genome shotgun (WGS) entry which is preliminary data.</text>
</comment>
<gene>
    <name evidence="4" type="primary">SKP1B_2</name>
    <name evidence="4" type="ORF">CFP56_031854</name>
</gene>
<feature type="chain" id="PRO_5043362405" evidence="2">
    <location>
        <begin position="18"/>
        <end position="66"/>
    </location>
</feature>
<dbReference type="EMBL" id="PKMF04000054">
    <property type="protein sequence ID" value="KAK7854496.1"/>
    <property type="molecule type" value="Genomic_DNA"/>
</dbReference>
<protein>
    <submittedName>
        <fullName evidence="4">Skp1-like protein 1b</fullName>
    </submittedName>
</protein>
<dbReference type="InterPro" id="IPR016897">
    <property type="entry name" value="SKP1"/>
</dbReference>
<evidence type="ECO:0000256" key="2">
    <source>
        <dbReference type="SAM" id="SignalP"/>
    </source>
</evidence>
<dbReference type="InterPro" id="IPR036296">
    <property type="entry name" value="SKP1-like_dim_sf"/>
</dbReference>
<feature type="domain" description="SKP1 component dimerisation" evidence="3">
    <location>
        <begin position="28"/>
        <end position="60"/>
    </location>
</feature>
<evidence type="ECO:0000256" key="1">
    <source>
        <dbReference type="ARBA" id="ARBA00004906"/>
    </source>
</evidence>
<keyword evidence="2" id="KW-0732">Signal</keyword>
<keyword evidence="5" id="KW-1185">Reference proteome</keyword>
<dbReference type="AlphaFoldDB" id="A0AAW0LVN4"/>
<dbReference type="GO" id="GO:0006511">
    <property type="term" value="P:ubiquitin-dependent protein catabolic process"/>
    <property type="evidence" value="ECO:0007669"/>
    <property type="project" value="InterPro"/>
</dbReference>
<dbReference type="PANTHER" id="PTHR11165">
    <property type="entry name" value="SKP1"/>
    <property type="match status" value="1"/>
</dbReference>
<dbReference type="Pfam" id="PF01466">
    <property type="entry name" value="Skp1"/>
    <property type="match status" value="1"/>
</dbReference>
<dbReference type="Gene3D" id="3.30.710.10">
    <property type="entry name" value="Potassium Channel Kv1.1, Chain A"/>
    <property type="match status" value="1"/>
</dbReference>
<name>A0AAW0LVN4_QUESU</name>
<organism evidence="4 5">
    <name type="scientific">Quercus suber</name>
    <name type="common">Cork oak</name>
    <dbReference type="NCBI Taxonomy" id="58331"/>
    <lineage>
        <taxon>Eukaryota</taxon>
        <taxon>Viridiplantae</taxon>
        <taxon>Streptophyta</taxon>
        <taxon>Embryophyta</taxon>
        <taxon>Tracheophyta</taxon>
        <taxon>Spermatophyta</taxon>
        <taxon>Magnoliopsida</taxon>
        <taxon>eudicotyledons</taxon>
        <taxon>Gunneridae</taxon>
        <taxon>Pentapetalae</taxon>
        <taxon>rosids</taxon>
        <taxon>fabids</taxon>
        <taxon>Fagales</taxon>
        <taxon>Fagaceae</taxon>
        <taxon>Quercus</taxon>
    </lineage>
</organism>
<sequence>MLCLLIILLGGWMKYFSNFEAANYLVIKGLLDLNCQAVADMMEGSTIDQIRKIFHIENDFLFFAKK</sequence>
<proteinExistence type="predicted"/>
<evidence type="ECO:0000313" key="4">
    <source>
        <dbReference type="EMBL" id="KAK7854496.1"/>
    </source>
</evidence>
<feature type="signal peptide" evidence="2">
    <location>
        <begin position="1"/>
        <end position="17"/>
    </location>
</feature>
<dbReference type="SUPFAM" id="SSF81382">
    <property type="entry name" value="Skp1 dimerisation domain-like"/>
    <property type="match status" value="1"/>
</dbReference>
<evidence type="ECO:0000259" key="3">
    <source>
        <dbReference type="Pfam" id="PF01466"/>
    </source>
</evidence>
<dbReference type="InterPro" id="IPR011333">
    <property type="entry name" value="SKP1/BTB/POZ_sf"/>
</dbReference>